<accession>A0A0M8NW54</accession>
<dbReference type="EMBL" id="LHQQ01000665">
    <property type="protein sequence ID" value="KOS36164.1"/>
    <property type="molecule type" value="Genomic_DNA"/>
</dbReference>
<evidence type="ECO:0000313" key="1">
    <source>
        <dbReference type="EMBL" id="KOS36164.1"/>
    </source>
</evidence>
<proteinExistence type="predicted"/>
<keyword evidence="2" id="KW-1185">Reference proteome</keyword>
<protein>
    <submittedName>
        <fullName evidence="1">Uncharacterized protein</fullName>
    </submittedName>
</protein>
<sequence length="178" mass="20115">MPRHLTLQGWHWLLPHRPFPTVVLNMYTLSTVQFNSDSIQIQFGFSSDSVPIQFRFSSDSVQIQFRSNSDPVQIQFTCAYEYPILSSDSLLLLSPCPPLYHTKSTYHALTEHHNRSVSVSSKISIGGFFDKKSVKAAHVVPKSLDQEELAHIFGDEDVVISLPQNAPTKLSPFLIEEI</sequence>
<comment type="caution">
    <text evidence="1">The sequence shown here is derived from an EMBL/GenBank/DDBJ whole genome shotgun (WGS) entry which is preliminary data.</text>
</comment>
<dbReference type="AlphaFoldDB" id="A0A0M8NW54"/>
<reference evidence="1 2" key="1">
    <citation type="submission" date="2015-08" db="EMBL/GenBank/DDBJ databases">
        <title>Genome sequencing of Penicillium nordicum.</title>
        <authorList>
            <person name="Nguyen H.D."/>
            <person name="Seifert K.A."/>
        </authorList>
    </citation>
    <scope>NUCLEOTIDE SEQUENCE [LARGE SCALE GENOMIC DNA]</scope>
    <source>
        <strain evidence="1 2">DAOMC 185683</strain>
    </source>
</reference>
<evidence type="ECO:0000313" key="2">
    <source>
        <dbReference type="Proteomes" id="UP000037696"/>
    </source>
</evidence>
<dbReference type="Proteomes" id="UP000037696">
    <property type="component" value="Unassembled WGS sequence"/>
</dbReference>
<organism evidence="1 2">
    <name type="scientific">Penicillium nordicum</name>
    <dbReference type="NCBI Taxonomy" id="229535"/>
    <lineage>
        <taxon>Eukaryota</taxon>
        <taxon>Fungi</taxon>
        <taxon>Dikarya</taxon>
        <taxon>Ascomycota</taxon>
        <taxon>Pezizomycotina</taxon>
        <taxon>Eurotiomycetes</taxon>
        <taxon>Eurotiomycetidae</taxon>
        <taxon>Eurotiales</taxon>
        <taxon>Aspergillaceae</taxon>
        <taxon>Penicillium</taxon>
    </lineage>
</organism>
<name>A0A0M8NW54_9EURO</name>
<gene>
    <name evidence="1" type="ORF">ACN38_g13125</name>
</gene>
<dbReference type="OrthoDB" id="5386595at2759"/>